<accession>K1RA81</accession>
<evidence type="ECO:0000256" key="1">
    <source>
        <dbReference type="SAM" id="MobiDB-lite"/>
    </source>
</evidence>
<proteinExistence type="predicted"/>
<sequence length="111" mass="11888">MSSQQSVDGNPPPTKKLKPDAGTTGDTPPFTTVTMATPATLISTNVTSTNNLQQGSVISVTFSNVYDNYQYYYGTSPPSYFYADDCDCNKGDCPPGTTYQGSCGDDMNYCC</sequence>
<name>K1RA81_MAGGI</name>
<dbReference type="AlphaFoldDB" id="K1RA81"/>
<evidence type="ECO:0000313" key="2">
    <source>
        <dbReference type="EMBL" id="EKC38090.1"/>
    </source>
</evidence>
<dbReference type="InParanoid" id="K1RA81"/>
<dbReference type="EMBL" id="JH817503">
    <property type="protein sequence ID" value="EKC38090.1"/>
    <property type="molecule type" value="Genomic_DNA"/>
</dbReference>
<reference evidence="2" key="1">
    <citation type="journal article" date="2012" name="Nature">
        <title>The oyster genome reveals stress adaptation and complexity of shell formation.</title>
        <authorList>
            <person name="Zhang G."/>
            <person name="Fang X."/>
            <person name="Guo X."/>
            <person name="Li L."/>
            <person name="Luo R."/>
            <person name="Xu F."/>
            <person name="Yang P."/>
            <person name="Zhang L."/>
            <person name="Wang X."/>
            <person name="Qi H."/>
            <person name="Xiong Z."/>
            <person name="Que H."/>
            <person name="Xie Y."/>
            <person name="Holland P.W."/>
            <person name="Paps J."/>
            <person name="Zhu Y."/>
            <person name="Wu F."/>
            <person name="Chen Y."/>
            <person name="Wang J."/>
            <person name="Peng C."/>
            <person name="Meng J."/>
            <person name="Yang L."/>
            <person name="Liu J."/>
            <person name="Wen B."/>
            <person name="Zhang N."/>
            <person name="Huang Z."/>
            <person name="Zhu Q."/>
            <person name="Feng Y."/>
            <person name="Mount A."/>
            <person name="Hedgecock D."/>
            <person name="Xu Z."/>
            <person name="Liu Y."/>
            <person name="Domazet-Loso T."/>
            <person name="Du Y."/>
            <person name="Sun X."/>
            <person name="Zhang S."/>
            <person name="Liu B."/>
            <person name="Cheng P."/>
            <person name="Jiang X."/>
            <person name="Li J."/>
            <person name="Fan D."/>
            <person name="Wang W."/>
            <person name="Fu W."/>
            <person name="Wang T."/>
            <person name="Wang B."/>
            <person name="Zhang J."/>
            <person name="Peng Z."/>
            <person name="Li Y."/>
            <person name="Li N."/>
            <person name="Wang J."/>
            <person name="Chen M."/>
            <person name="He Y."/>
            <person name="Tan F."/>
            <person name="Song X."/>
            <person name="Zheng Q."/>
            <person name="Huang R."/>
            <person name="Yang H."/>
            <person name="Du X."/>
            <person name="Chen L."/>
            <person name="Yang M."/>
            <person name="Gaffney P.M."/>
            <person name="Wang S."/>
            <person name="Luo L."/>
            <person name="She Z."/>
            <person name="Ming Y."/>
            <person name="Huang W."/>
            <person name="Zhang S."/>
            <person name="Huang B."/>
            <person name="Zhang Y."/>
            <person name="Qu T."/>
            <person name="Ni P."/>
            <person name="Miao G."/>
            <person name="Wang J."/>
            <person name="Wang Q."/>
            <person name="Steinberg C.E."/>
            <person name="Wang H."/>
            <person name="Li N."/>
            <person name="Qian L."/>
            <person name="Zhang G."/>
            <person name="Li Y."/>
            <person name="Yang H."/>
            <person name="Liu X."/>
            <person name="Wang J."/>
            <person name="Yin Y."/>
            <person name="Wang J."/>
        </authorList>
    </citation>
    <scope>NUCLEOTIDE SEQUENCE [LARGE SCALE GENOMIC DNA]</scope>
    <source>
        <strain evidence="2">05x7-T-G4-1.051#20</strain>
    </source>
</reference>
<protein>
    <submittedName>
        <fullName evidence="2">Uncharacterized protein</fullName>
    </submittedName>
</protein>
<gene>
    <name evidence="2" type="ORF">CGI_10022681</name>
</gene>
<dbReference type="HOGENOM" id="CLU_2160808_0_0_1"/>
<feature type="compositionally biased region" description="Low complexity" evidence="1">
    <location>
        <begin position="20"/>
        <end position="30"/>
    </location>
</feature>
<organism evidence="2">
    <name type="scientific">Magallana gigas</name>
    <name type="common">Pacific oyster</name>
    <name type="synonym">Crassostrea gigas</name>
    <dbReference type="NCBI Taxonomy" id="29159"/>
    <lineage>
        <taxon>Eukaryota</taxon>
        <taxon>Metazoa</taxon>
        <taxon>Spiralia</taxon>
        <taxon>Lophotrochozoa</taxon>
        <taxon>Mollusca</taxon>
        <taxon>Bivalvia</taxon>
        <taxon>Autobranchia</taxon>
        <taxon>Pteriomorphia</taxon>
        <taxon>Ostreida</taxon>
        <taxon>Ostreoidea</taxon>
        <taxon>Ostreidae</taxon>
        <taxon>Magallana</taxon>
    </lineage>
</organism>
<feature type="region of interest" description="Disordered" evidence="1">
    <location>
        <begin position="1"/>
        <end position="30"/>
    </location>
</feature>